<dbReference type="Proteomes" id="UP000462760">
    <property type="component" value="Unassembled WGS sequence"/>
</dbReference>
<dbReference type="EMBL" id="VULR01000018">
    <property type="protein sequence ID" value="MSS44170.1"/>
    <property type="molecule type" value="Genomic_DNA"/>
</dbReference>
<proteinExistence type="predicted"/>
<evidence type="ECO:0000256" key="2">
    <source>
        <dbReference type="SAM" id="Phobius"/>
    </source>
</evidence>
<dbReference type="InterPro" id="IPR035681">
    <property type="entry name" value="ComA-like_MBL"/>
</dbReference>
<dbReference type="SUPFAM" id="SSF56281">
    <property type="entry name" value="Metallo-hydrolase/oxidoreductase"/>
    <property type="match status" value="1"/>
</dbReference>
<feature type="region of interest" description="Disordered" evidence="1">
    <location>
        <begin position="358"/>
        <end position="421"/>
    </location>
</feature>
<dbReference type="Gene3D" id="3.60.15.10">
    <property type="entry name" value="Ribonuclease Z/Hydroxyacylglutathione hydrolase-like"/>
    <property type="match status" value="1"/>
</dbReference>
<feature type="compositionally biased region" description="Basic and acidic residues" evidence="1">
    <location>
        <begin position="358"/>
        <end position="375"/>
    </location>
</feature>
<evidence type="ECO:0000256" key="1">
    <source>
        <dbReference type="SAM" id="MobiDB-lite"/>
    </source>
</evidence>
<dbReference type="InterPro" id="IPR036866">
    <property type="entry name" value="RibonucZ/Hydroxyglut_hydro"/>
</dbReference>
<evidence type="ECO:0000259" key="3">
    <source>
        <dbReference type="SMART" id="SM00849"/>
    </source>
</evidence>
<dbReference type="GO" id="GO:0016787">
    <property type="term" value="F:hydrolase activity"/>
    <property type="evidence" value="ECO:0007669"/>
    <property type="project" value="UniProtKB-KW"/>
</dbReference>
<dbReference type="OrthoDB" id="9761531at2"/>
<dbReference type="CDD" id="cd07731">
    <property type="entry name" value="ComA-like_MBL-fold"/>
    <property type="match status" value="1"/>
</dbReference>
<feature type="transmembrane region" description="Helical" evidence="2">
    <location>
        <begin position="6"/>
        <end position="26"/>
    </location>
</feature>
<name>A0A844FJQ0_9FIRM</name>
<dbReference type="InterPro" id="IPR052159">
    <property type="entry name" value="Competence_DNA_uptake"/>
</dbReference>
<accession>A0A844FJQ0</accession>
<protein>
    <submittedName>
        <fullName evidence="4">MBL fold metallo-hydrolase</fullName>
    </submittedName>
</protein>
<dbReference type="InterPro" id="IPR001279">
    <property type="entry name" value="Metallo-B-lactamas"/>
</dbReference>
<comment type="caution">
    <text evidence="4">The sequence shown here is derived from an EMBL/GenBank/DDBJ whole genome shotgun (WGS) entry which is preliminary data.</text>
</comment>
<gene>
    <name evidence="4" type="ORF">FYJ27_10680</name>
</gene>
<evidence type="ECO:0000313" key="4">
    <source>
        <dbReference type="EMBL" id="MSS44170.1"/>
    </source>
</evidence>
<feature type="transmembrane region" description="Helical" evidence="2">
    <location>
        <begin position="38"/>
        <end position="57"/>
    </location>
</feature>
<dbReference type="Pfam" id="PF00753">
    <property type="entry name" value="Lactamase_B"/>
    <property type="match status" value="1"/>
</dbReference>
<dbReference type="PANTHER" id="PTHR30619:SF7">
    <property type="entry name" value="BETA-LACTAMASE DOMAIN PROTEIN"/>
    <property type="match status" value="1"/>
</dbReference>
<feature type="domain" description="Metallo-beta-lactamase" evidence="3">
    <location>
        <begin position="116"/>
        <end position="312"/>
    </location>
</feature>
<dbReference type="SMART" id="SM00849">
    <property type="entry name" value="Lactamase_B"/>
    <property type="match status" value="1"/>
</dbReference>
<feature type="compositionally biased region" description="Polar residues" evidence="1">
    <location>
        <begin position="376"/>
        <end position="386"/>
    </location>
</feature>
<sequence>MLLSGDIGLFISFLGIPFLTFSLVDLTKAKKNNKPMKAAATTLIISLIATSVGFAMIEPEENDVAEKETPAAIEKVEEKTEEIKTKPEKPKEPEKPKKEQFEKVRDLKVHYIDVGQGDSILVQLPNGETALIDGGPESSSQTVLNYLKEQNVEKIDYLVATHPHEDHIGGLPIVIQNFEIGNIYMPDKTHTTKTFENLMSAIQNKGIKFKTPIAGDMLLDKEGLNLTVLAPETNINDDNLNNYSIVLKLNYKDNSFLFTGDAETEAEQNMLNGNYDLKSDILKVGHHGSYSSTTNKFLEKVNPEYAIISCGAENKYGYPHQAIIDKLEAKGIQIYRTDKDGTIIIAVDNEEIKIDFKKTAKPKKENAPPKEEKQSSYKNSQPNQSVNSNGESNKNSSNSGNTSSNGAVSKPKPPATDGVEEVYITNTGSKYHRGNCRHLKKSKIPISLKKAKSQGFTPCKVCGPPQ</sequence>
<keyword evidence="2" id="KW-1133">Transmembrane helix</keyword>
<reference evidence="4 5" key="1">
    <citation type="submission" date="2019-08" db="EMBL/GenBank/DDBJ databases">
        <title>In-depth cultivation of the pig gut microbiome towards novel bacterial diversity and tailored functional studies.</title>
        <authorList>
            <person name="Wylensek D."/>
            <person name="Hitch T.C.A."/>
            <person name="Clavel T."/>
        </authorList>
    </citation>
    <scope>NUCLEOTIDE SEQUENCE [LARGE SCALE GENOMIC DNA]</scope>
    <source>
        <strain evidence="4 5">Med78-601-WT-4W-RMD-3</strain>
    </source>
</reference>
<dbReference type="PANTHER" id="PTHR30619">
    <property type="entry name" value="DNA INTERNALIZATION/COMPETENCE PROTEIN COMEC/REC2"/>
    <property type="match status" value="1"/>
</dbReference>
<feature type="region of interest" description="Disordered" evidence="1">
    <location>
        <begin position="77"/>
        <end position="99"/>
    </location>
</feature>
<keyword evidence="4" id="KW-0378">Hydrolase</keyword>
<feature type="compositionally biased region" description="Low complexity" evidence="1">
    <location>
        <begin position="387"/>
        <end position="406"/>
    </location>
</feature>
<organism evidence="4 5">
    <name type="scientific">Anaerosalibacter bizertensis</name>
    <dbReference type="NCBI Taxonomy" id="932217"/>
    <lineage>
        <taxon>Bacteria</taxon>
        <taxon>Bacillati</taxon>
        <taxon>Bacillota</taxon>
        <taxon>Tissierellia</taxon>
        <taxon>Tissierellales</taxon>
        <taxon>Sporanaerobacteraceae</taxon>
        <taxon>Anaerosalibacter</taxon>
    </lineage>
</organism>
<evidence type="ECO:0000313" key="5">
    <source>
        <dbReference type="Proteomes" id="UP000462760"/>
    </source>
</evidence>
<keyword evidence="2" id="KW-0472">Membrane</keyword>
<keyword evidence="2" id="KW-0812">Transmembrane</keyword>
<dbReference type="AlphaFoldDB" id="A0A844FJQ0"/>